<feature type="transmembrane region" description="Helical" evidence="7">
    <location>
        <begin position="78"/>
        <end position="104"/>
    </location>
</feature>
<keyword evidence="3" id="KW-0813">Transport</keyword>
<dbReference type="InterPro" id="IPR058533">
    <property type="entry name" value="Cation_efflux_TM"/>
</dbReference>
<evidence type="ECO:0000256" key="6">
    <source>
        <dbReference type="ARBA" id="ARBA00023136"/>
    </source>
</evidence>
<reference evidence="10 11" key="1">
    <citation type="submission" date="2021-05" db="EMBL/GenBank/DDBJ databases">
        <title>A Polyphasic approach of four new species of the genus Ohtaekwangia: Ohtaekwangia histidinii sp. nov., Ohtaekwangia cretensis sp. nov., Ohtaekwangia indiensis sp. nov., Ohtaekwangia reichenbachii sp. nov. from diverse environment.</title>
        <authorList>
            <person name="Octaviana S."/>
        </authorList>
    </citation>
    <scope>NUCLEOTIDE SEQUENCE [LARGE SCALE GENOMIC DNA]</scope>
    <source>
        <strain evidence="10 11">PWU20</strain>
    </source>
</reference>
<dbReference type="Pfam" id="PF01545">
    <property type="entry name" value="Cation_efflux"/>
    <property type="match status" value="1"/>
</dbReference>
<dbReference type="PANTHER" id="PTHR43840:SF15">
    <property type="entry name" value="MITOCHONDRIAL METAL TRANSPORTER 1-RELATED"/>
    <property type="match status" value="1"/>
</dbReference>
<proteinExistence type="inferred from homology"/>
<name>A0ABS5VX62_9BACT</name>
<keyword evidence="6 7" id="KW-0472">Membrane</keyword>
<dbReference type="InterPro" id="IPR002524">
    <property type="entry name" value="Cation_efflux"/>
</dbReference>
<protein>
    <submittedName>
        <fullName evidence="10">Cation diffusion facilitator family transporter</fullName>
    </submittedName>
</protein>
<evidence type="ECO:0000313" key="11">
    <source>
        <dbReference type="Proteomes" id="UP000772618"/>
    </source>
</evidence>
<feature type="domain" description="Cation efflux protein cytoplasmic" evidence="9">
    <location>
        <begin position="226"/>
        <end position="286"/>
    </location>
</feature>
<evidence type="ECO:0000256" key="1">
    <source>
        <dbReference type="ARBA" id="ARBA00004141"/>
    </source>
</evidence>
<evidence type="ECO:0000256" key="2">
    <source>
        <dbReference type="ARBA" id="ARBA00008114"/>
    </source>
</evidence>
<dbReference type="NCBIfam" id="TIGR01297">
    <property type="entry name" value="CDF"/>
    <property type="match status" value="1"/>
</dbReference>
<evidence type="ECO:0000256" key="3">
    <source>
        <dbReference type="ARBA" id="ARBA00022448"/>
    </source>
</evidence>
<evidence type="ECO:0000259" key="9">
    <source>
        <dbReference type="Pfam" id="PF16916"/>
    </source>
</evidence>
<dbReference type="InterPro" id="IPR027469">
    <property type="entry name" value="Cation_efflux_TMD_sf"/>
</dbReference>
<comment type="similarity">
    <text evidence="2">Belongs to the cation diffusion facilitator (CDF) transporter (TC 2.A.4) family.</text>
</comment>
<keyword evidence="5 7" id="KW-1133">Transmembrane helix</keyword>
<dbReference type="Gene3D" id="3.30.70.1350">
    <property type="entry name" value="Cation efflux protein, cytoplasmic domain"/>
    <property type="match status" value="1"/>
</dbReference>
<feature type="transmembrane region" description="Helical" evidence="7">
    <location>
        <begin position="12"/>
        <end position="31"/>
    </location>
</feature>
<dbReference type="InterPro" id="IPR036837">
    <property type="entry name" value="Cation_efflux_CTD_sf"/>
</dbReference>
<evidence type="ECO:0000256" key="7">
    <source>
        <dbReference type="SAM" id="Phobius"/>
    </source>
</evidence>
<organism evidence="10 11">
    <name type="scientific">Chryseosolibacter indicus</name>
    <dbReference type="NCBI Taxonomy" id="2782351"/>
    <lineage>
        <taxon>Bacteria</taxon>
        <taxon>Pseudomonadati</taxon>
        <taxon>Bacteroidota</taxon>
        <taxon>Cytophagia</taxon>
        <taxon>Cytophagales</taxon>
        <taxon>Chryseotaleaceae</taxon>
        <taxon>Chryseosolibacter</taxon>
    </lineage>
</organism>
<evidence type="ECO:0000256" key="5">
    <source>
        <dbReference type="ARBA" id="ARBA00022989"/>
    </source>
</evidence>
<gene>
    <name evidence="10" type="ORF">KK060_20350</name>
</gene>
<dbReference type="PANTHER" id="PTHR43840">
    <property type="entry name" value="MITOCHONDRIAL METAL TRANSPORTER 1-RELATED"/>
    <property type="match status" value="1"/>
</dbReference>
<feature type="transmembrane region" description="Helical" evidence="7">
    <location>
        <begin position="156"/>
        <end position="174"/>
    </location>
</feature>
<dbReference type="SUPFAM" id="SSF160240">
    <property type="entry name" value="Cation efflux protein cytoplasmic domain-like"/>
    <property type="match status" value="1"/>
</dbReference>
<comment type="caution">
    <text evidence="10">The sequence shown here is derived from an EMBL/GenBank/DDBJ whole genome shotgun (WGS) entry which is preliminary data.</text>
</comment>
<evidence type="ECO:0000256" key="4">
    <source>
        <dbReference type="ARBA" id="ARBA00022692"/>
    </source>
</evidence>
<dbReference type="InterPro" id="IPR050291">
    <property type="entry name" value="CDF_Transporter"/>
</dbReference>
<feature type="domain" description="Cation efflux protein transmembrane" evidence="8">
    <location>
        <begin position="15"/>
        <end position="204"/>
    </location>
</feature>
<dbReference type="Gene3D" id="1.20.1510.10">
    <property type="entry name" value="Cation efflux protein transmembrane domain"/>
    <property type="match status" value="1"/>
</dbReference>
<dbReference type="SUPFAM" id="SSF161111">
    <property type="entry name" value="Cation efflux protein transmembrane domain-like"/>
    <property type="match status" value="1"/>
</dbReference>
<feature type="transmembrane region" description="Helical" evidence="7">
    <location>
        <begin position="180"/>
        <end position="197"/>
    </location>
</feature>
<dbReference type="EMBL" id="JAHESD010000063">
    <property type="protein sequence ID" value="MBT1705653.1"/>
    <property type="molecule type" value="Genomic_DNA"/>
</dbReference>
<dbReference type="Proteomes" id="UP000772618">
    <property type="component" value="Unassembled WGS sequence"/>
</dbReference>
<keyword evidence="4 7" id="KW-0812">Transmembrane</keyword>
<dbReference type="InterPro" id="IPR027470">
    <property type="entry name" value="Cation_efflux_CTD"/>
</dbReference>
<keyword evidence="11" id="KW-1185">Reference proteome</keyword>
<evidence type="ECO:0000313" key="10">
    <source>
        <dbReference type="EMBL" id="MBT1705653.1"/>
    </source>
</evidence>
<dbReference type="Pfam" id="PF16916">
    <property type="entry name" value="ZT_dimer"/>
    <property type="match status" value="1"/>
</dbReference>
<sequence length="329" mass="36761">MNAHVQNIKIQRWVLVLSVSLLFAKLVAYYLTHSVAILTDALEAIVNVVAGILGLYSLRLSAKPKDTDHPYGHGKVEFLSAATEGLMIIVAGVLIIIEAVAQLINPEPLHKLDIGMALIAITAIANYIMGTVSINTGKKNSSMALIASGTHLRTDTYSTIGLLAGLLLIYITNILWLDSVVAILFSFFILYTGLRIIRSSVAGIMDETDKVLLEQLVTKLNETRSKNWIDLHNLRIIKYGSTLHLDCHLTVPWYLNVHEAHDEVEKLGDIVRKKFDHSIELFVHSDGCLPTSCPICIKDDCPVRYHKHQRRIEWTVENIQTDKKHQVDT</sequence>
<accession>A0ABS5VX62</accession>
<evidence type="ECO:0000259" key="8">
    <source>
        <dbReference type="Pfam" id="PF01545"/>
    </source>
</evidence>
<comment type="subcellular location">
    <subcellularLocation>
        <location evidence="1">Membrane</location>
        <topology evidence="1">Multi-pass membrane protein</topology>
    </subcellularLocation>
</comment>
<feature type="transmembrane region" description="Helical" evidence="7">
    <location>
        <begin position="116"/>
        <end position="135"/>
    </location>
</feature>
<feature type="transmembrane region" description="Helical" evidence="7">
    <location>
        <begin position="37"/>
        <end position="58"/>
    </location>
</feature>